<evidence type="ECO:0000313" key="3">
    <source>
        <dbReference type="Proteomes" id="UP000714275"/>
    </source>
</evidence>
<protein>
    <submittedName>
        <fullName evidence="2">Uncharacterized protein</fullName>
    </submittedName>
</protein>
<feature type="region of interest" description="Disordered" evidence="1">
    <location>
        <begin position="1"/>
        <end position="22"/>
    </location>
</feature>
<comment type="caution">
    <text evidence="2">The sequence shown here is derived from an EMBL/GenBank/DDBJ whole genome shotgun (WGS) entry which is preliminary data.</text>
</comment>
<feature type="compositionally biased region" description="Basic residues" evidence="1">
    <location>
        <begin position="1"/>
        <end position="14"/>
    </location>
</feature>
<evidence type="ECO:0000313" key="2">
    <source>
        <dbReference type="EMBL" id="KAG1762430.1"/>
    </source>
</evidence>
<sequence>MAPAKKKGTRRAKVPRQNTIMGIPTPVTTGLPVLHMTDNGRFGLQDQLIPSGYVSSKPLPEPDLMTPVVQSGAGACTCGASCGASCGGACGGARGAVRGAVCKAARVAIRGAA</sequence>
<keyword evidence="3" id="KW-1185">Reference proteome</keyword>
<dbReference type="AlphaFoldDB" id="A0A9P6ZF89"/>
<name>A0A9P6ZF89_9AGAM</name>
<organism evidence="2 3">
    <name type="scientific">Suillus placidus</name>
    <dbReference type="NCBI Taxonomy" id="48579"/>
    <lineage>
        <taxon>Eukaryota</taxon>
        <taxon>Fungi</taxon>
        <taxon>Dikarya</taxon>
        <taxon>Basidiomycota</taxon>
        <taxon>Agaricomycotina</taxon>
        <taxon>Agaricomycetes</taxon>
        <taxon>Agaricomycetidae</taxon>
        <taxon>Boletales</taxon>
        <taxon>Suillineae</taxon>
        <taxon>Suillaceae</taxon>
        <taxon>Suillus</taxon>
    </lineage>
</organism>
<dbReference type="Proteomes" id="UP000714275">
    <property type="component" value="Unassembled WGS sequence"/>
</dbReference>
<gene>
    <name evidence="2" type="ORF">EV702DRAFT_1206477</name>
</gene>
<accession>A0A9P6ZF89</accession>
<reference evidence="2" key="1">
    <citation type="journal article" date="2020" name="New Phytol.">
        <title>Comparative genomics reveals dynamic genome evolution in host specialist ectomycorrhizal fungi.</title>
        <authorList>
            <person name="Lofgren L.A."/>
            <person name="Nguyen N.H."/>
            <person name="Vilgalys R."/>
            <person name="Ruytinx J."/>
            <person name="Liao H.L."/>
            <person name="Branco S."/>
            <person name="Kuo A."/>
            <person name="LaButti K."/>
            <person name="Lipzen A."/>
            <person name="Andreopoulos W."/>
            <person name="Pangilinan J."/>
            <person name="Riley R."/>
            <person name="Hundley H."/>
            <person name="Na H."/>
            <person name="Barry K."/>
            <person name="Grigoriev I.V."/>
            <person name="Stajich J.E."/>
            <person name="Kennedy P.G."/>
        </authorList>
    </citation>
    <scope>NUCLEOTIDE SEQUENCE</scope>
    <source>
        <strain evidence="2">DOB743</strain>
    </source>
</reference>
<proteinExistence type="predicted"/>
<dbReference type="EMBL" id="JABBWD010000244">
    <property type="protein sequence ID" value="KAG1762430.1"/>
    <property type="molecule type" value="Genomic_DNA"/>
</dbReference>
<evidence type="ECO:0000256" key="1">
    <source>
        <dbReference type="SAM" id="MobiDB-lite"/>
    </source>
</evidence>